<reference evidence="1" key="1">
    <citation type="submission" date="2019-08" db="EMBL/GenBank/DDBJ databases">
        <title>Genome sequence of Clostridiales bacterium MT110.</title>
        <authorList>
            <person name="Cao J."/>
        </authorList>
    </citation>
    <scope>NUCLEOTIDE SEQUENCE</scope>
    <source>
        <strain evidence="1">MT110</strain>
    </source>
</reference>
<proteinExistence type="predicted"/>
<evidence type="ECO:0000313" key="2">
    <source>
        <dbReference type="Proteomes" id="UP000594014"/>
    </source>
</evidence>
<evidence type="ECO:0000313" key="1">
    <source>
        <dbReference type="EMBL" id="QOX65211.1"/>
    </source>
</evidence>
<dbReference type="EMBL" id="CP042469">
    <property type="protein sequence ID" value="QOX65211.1"/>
    <property type="molecule type" value="Genomic_DNA"/>
</dbReference>
<protein>
    <submittedName>
        <fullName evidence="1">Lipoyl(Octanoyl) transferase LipB</fullName>
    </submittedName>
</protein>
<gene>
    <name evidence="1" type="primary">lipB</name>
    <name evidence="1" type="ORF">FRZ06_18570</name>
</gene>
<accession>A0ACD1AFG6</accession>
<organism evidence="1 2">
    <name type="scientific">Anoxybacterium hadale</name>
    <dbReference type="NCBI Taxonomy" id="3408580"/>
    <lineage>
        <taxon>Bacteria</taxon>
        <taxon>Bacillati</taxon>
        <taxon>Bacillota</taxon>
        <taxon>Clostridia</taxon>
        <taxon>Peptostreptococcales</taxon>
        <taxon>Anaerovoracaceae</taxon>
        <taxon>Anoxybacterium</taxon>
    </lineage>
</organism>
<sequence length="240" mass="27497">MLLNLVRLGQIDYPDALDLQNRLLKLRQLDLIEDTLLLLEHPPVITVGTAGKDINILANEDFLKSKGVSVHHISRGGDVTYHGPGQLVGYPILNLRQQDKDVKVFFKKLENTFIELLKHEYRIDAGRDPKYPGVWVGNEKITALGCAVKRWVTMHGFAFNINTNLEHFQWINPCGILDKGVTSLQKILGHAQDMEAITEKTAEYFIQQYGYQSNNVERSVFLDQVERLTQELESREEEQR</sequence>
<keyword evidence="2" id="KW-1185">Reference proteome</keyword>
<name>A0ACD1AFG6_9FIRM</name>
<dbReference type="Proteomes" id="UP000594014">
    <property type="component" value="Chromosome"/>
</dbReference>
<keyword evidence="1" id="KW-0808">Transferase</keyword>